<dbReference type="SUPFAM" id="SSF51735">
    <property type="entry name" value="NAD(P)-binding Rossmann-fold domains"/>
    <property type="match status" value="1"/>
</dbReference>
<evidence type="ECO:0000313" key="6">
    <source>
        <dbReference type="Proteomes" id="UP001595925"/>
    </source>
</evidence>
<dbReference type="AlphaFoldDB" id="A0ABD5QGG7"/>
<keyword evidence="3" id="KW-0520">NAD</keyword>
<dbReference type="Gene3D" id="3.40.50.720">
    <property type="entry name" value="NAD(P)-binding Rossmann-like Domain"/>
    <property type="match status" value="2"/>
</dbReference>
<feature type="domain" description="D-isomer specific 2-hydroxyacid dehydrogenase NAD-binding" evidence="4">
    <location>
        <begin position="124"/>
        <end position="321"/>
    </location>
</feature>
<dbReference type="PANTHER" id="PTHR43761:SF1">
    <property type="entry name" value="D-ISOMER SPECIFIC 2-HYDROXYACID DEHYDROGENASE CATALYTIC DOMAIN-CONTAINING PROTEIN-RELATED"/>
    <property type="match status" value="1"/>
</dbReference>
<reference evidence="5 6" key="1">
    <citation type="journal article" date="2019" name="Int. J. Syst. Evol. Microbiol.">
        <title>The Global Catalogue of Microorganisms (GCM) 10K type strain sequencing project: providing services to taxonomists for standard genome sequencing and annotation.</title>
        <authorList>
            <consortium name="The Broad Institute Genomics Platform"/>
            <consortium name="The Broad Institute Genome Sequencing Center for Infectious Disease"/>
            <person name="Wu L."/>
            <person name="Ma J."/>
        </authorList>
    </citation>
    <scope>NUCLEOTIDE SEQUENCE [LARGE SCALE GENOMIC DNA]</scope>
    <source>
        <strain evidence="5 6">CGMCC 1.15824</strain>
    </source>
</reference>
<accession>A0ABD5QGG7</accession>
<dbReference type="EMBL" id="JBHSJG010000037">
    <property type="protein sequence ID" value="MFC4988896.1"/>
    <property type="molecule type" value="Genomic_DNA"/>
</dbReference>
<sequence length="342" mass="37121">MRSLVVVHPTFEGVWPFAAEELHRLWAEKSPTEYVDLEPGDDRRLGEIVDDPKGVTRLGSFGVPVTGACLDVFEDLREATVLTDNAYAPDPDVVSMVESRGVTHRWHGSEGFWAPSVAEHALGLTIAALRQIPQKHASVTKSHDDWDREEWASEEPGMGGYQYVGEPPDHVHGTIAGKRVRVVGVGNIGSRYADVTSSLGANVAAYDPYADEPCFHRAGTDRVHSLDDLVSDADIFAPMVPKTDETEGLIDAHLVDALPEGALVVLATRAGIVDGDALRRRVLADDLALAADVFDGLAGEPIPLDDPLVGRENVVHTPHVAGRTRHANRRWAEMLAERYGTG</sequence>
<comment type="similarity">
    <text evidence="1">Belongs to the D-isomer specific 2-hydroxyacid dehydrogenase family.</text>
</comment>
<evidence type="ECO:0000259" key="4">
    <source>
        <dbReference type="Pfam" id="PF02826"/>
    </source>
</evidence>
<dbReference type="Proteomes" id="UP001595925">
    <property type="component" value="Unassembled WGS sequence"/>
</dbReference>
<dbReference type="RefSeq" id="WP_224830025.1">
    <property type="nucleotide sequence ID" value="NZ_JAIVEF010000035.1"/>
</dbReference>
<dbReference type="InterPro" id="IPR006140">
    <property type="entry name" value="D-isomer_DH_NAD-bd"/>
</dbReference>
<dbReference type="PANTHER" id="PTHR43761">
    <property type="entry name" value="D-ISOMER SPECIFIC 2-HYDROXYACID DEHYDROGENASE FAMILY PROTEIN (AFU_ORTHOLOGUE AFUA_1G13630)"/>
    <property type="match status" value="1"/>
</dbReference>
<evidence type="ECO:0000313" key="5">
    <source>
        <dbReference type="EMBL" id="MFC4988896.1"/>
    </source>
</evidence>
<dbReference type="InterPro" id="IPR050418">
    <property type="entry name" value="D-iso_2-hydroxyacid_DH_PdxB"/>
</dbReference>
<protein>
    <submittedName>
        <fullName evidence="5">NAD(P)-dependent oxidoreductase</fullName>
    </submittedName>
</protein>
<evidence type="ECO:0000256" key="1">
    <source>
        <dbReference type="ARBA" id="ARBA00005854"/>
    </source>
</evidence>
<proteinExistence type="inferred from homology"/>
<comment type="caution">
    <text evidence="5">The sequence shown here is derived from an EMBL/GenBank/DDBJ whole genome shotgun (WGS) entry which is preliminary data.</text>
</comment>
<evidence type="ECO:0000256" key="2">
    <source>
        <dbReference type="ARBA" id="ARBA00023002"/>
    </source>
</evidence>
<name>A0ABD5QGG7_9EURY</name>
<evidence type="ECO:0000256" key="3">
    <source>
        <dbReference type="ARBA" id="ARBA00023027"/>
    </source>
</evidence>
<dbReference type="Pfam" id="PF02826">
    <property type="entry name" value="2-Hacid_dh_C"/>
    <property type="match status" value="1"/>
</dbReference>
<organism evidence="5 6">
    <name type="scientific">Saliphagus infecundisoli</name>
    <dbReference type="NCBI Taxonomy" id="1849069"/>
    <lineage>
        <taxon>Archaea</taxon>
        <taxon>Methanobacteriati</taxon>
        <taxon>Methanobacteriota</taxon>
        <taxon>Stenosarchaea group</taxon>
        <taxon>Halobacteria</taxon>
        <taxon>Halobacteriales</taxon>
        <taxon>Natrialbaceae</taxon>
        <taxon>Saliphagus</taxon>
    </lineage>
</organism>
<keyword evidence="6" id="KW-1185">Reference proteome</keyword>
<gene>
    <name evidence="5" type="ORF">ACFPFO_14200</name>
</gene>
<dbReference type="InterPro" id="IPR036291">
    <property type="entry name" value="NAD(P)-bd_dom_sf"/>
</dbReference>
<keyword evidence="2" id="KW-0560">Oxidoreductase</keyword>
<dbReference type="GO" id="GO:0016491">
    <property type="term" value="F:oxidoreductase activity"/>
    <property type="evidence" value="ECO:0007669"/>
    <property type="project" value="UniProtKB-KW"/>
</dbReference>